<evidence type="ECO:0000256" key="1">
    <source>
        <dbReference type="ARBA" id="ARBA00023015"/>
    </source>
</evidence>
<organism evidence="5 6">
    <name type="scientific">Streptomyces ipomoeae 91-03</name>
    <dbReference type="NCBI Taxonomy" id="698759"/>
    <lineage>
        <taxon>Bacteria</taxon>
        <taxon>Bacillati</taxon>
        <taxon>Actinomycetota</taxon>
        <taxon>Actinomycetes</taxon>
        <taxon>Kitasatosporales</taxon>
        <taxon>Streptomycetaceae</taxon>
        <taxon>Streptomyces</taxon>
    </lineage>
</organism>
<evidence type="ECO:0000256" key="3">
    <source>
        <dbReference type="ARBA" id="ARBA00023163"/>
    </source>
</evidence>
<dbReference type="InterPro" id="IPR036390">
    <property type="entry name" value="WH_DNA-bd_sf"/>
</dbReference>
<reference evidence="5 6" key="1">
    <citation type="submission" date="2012-11" db="EMBL/GenBank/DDBJ databases">
        <authorList>
            <person name="Huguet-Tapia J.C."/>
            <person name="Durkin A.S."/>
            <person name="Pettis G.S."/>
            <person name="Badger J.H."/>
        </authorList>
    </citation>
    <scope>NUCLEOTIDE SEQUENCE [LARGE SCALE GENOMIC DNA]</scope>
    <source>
        <strain evidence="5 6">91-03</strain>
    </source>
</reference>
<dbReference type="GO" id="GO:0003677">
    <property type="term" value="F:DNA binding"/>
    <property type="evidence" value="ECO:0007669"/>
    <property type="project" value="UniProtKB-KW"/>
</dbReference>
<dbReference type="InterPro" id="IPR000835">
    <property type="entry name" value="HTH_MarR-typ"/>
</dbReference>
<dbReference type="SUPFAM" id="SSF46785">
    <property type="entry name" value="Winged helix' DNA-binding domain"/>
    <property type="match status" value="1"/>
</dbReference>
<dbReference type="PROSITE" id="PS50995">
    <property type="entry name" value="HTH_MARR_2"/>
    <property type="match status" value="1"/>
</dbReference>
<comment type="caution">
    <text evidence="5">The sequence shown here is derived from an EMBL/GenBank/DDBJ whole genome shotgun (WGS) entry which is preliminary data.</text>
</comment>
<keyword evidence="1" id="KW-0805">Transcription regulation</keyword>
<dbReference type="Pfam" id="PF01047">
    <property type="entry name" value="MarR"/>
    <property type="match status" value="1"/>
</dbReference>
<dbReference type="Proteomes" id="UP000010411">
    <property type="component" value="Unassembled WGS sequence"/>
</dbReference>
<dbReference type="PATRIC" id="fig|698759.3.peg.729"/>
<dbReference type="Gene3D" id="1.10.10.10">
    <property type="entry name" value="Winged helix-like DNA-binding domain superfamily/Winged helix DNA-binding domain"/>
    <property type="match status" value="1"/>
</dbReference>
<dbReference type="PANTHER" id="PTHR33164:SF64">
    <property type="entry name" value="TRANSCRIPTIONAL REGULATOR SLYA"/>
    <property type="match status" value="1"/>
</dbReference>
<dbReference type="AlphaFoldDB" id="L1L7X9"/>
<protein>
    <submittedName>
        <fullName evidence="5">Transcriptional regulator, MarR family</fullName>
    </submittedName>
</protein>
<sequence length="147" mass="16651">MAERGEVVQQGAAGDDAVQLMKLVHELDMRNNARVRERVTKVGFTVAQASALRELTGPMTLSELAARMGREPSNAILPLDKLEEQRLVERRPHPTDRRAKQLTLTPEGAKRREELLKFLCEEPFLTLTQQEQDALQDLVQRAISREP</sequence>
<accession>L1L7X9</accession>
<feature type="domain" description="HTH marR-type" evidence="4">
    <location>
        <begin position="17"/>
        <end position="144"/>
    </location>
</feature>
<evidence type="ECO:0000313" key="6">
    <source>
        <dbReference type="Proteomes" id="UP000010411"/>
    </source>
</evidence>
<keyword evidence="2" id="KW-0238">DNA-binding</keyword>
<gene>
    <name evidence="5" type="ORF">STRIP9103_09423</name>
</gene>
<dbReference type="InterPro" id="IPR036388">
    <property type="entry name" value="WH-like_DNA-bd_sf"/>
</dbReference>
<dbReference type="PANTHER" id="PTHR33164">
    <property type="entry name" value="TRANSCRIPTIONAL REGULATOR, MARR FAMILY"/>
    <property type="match status" value="1"/>
</dbReference>
<dbReference type="InterPro" id="IPR039422">
    <property type="entry name" value="MarR/SlyA-like"/>
</dbReference>
<keyword evidence="3" id="KW-0804">Transcription</keyword>
<keyword evidence="6" id="KW-1185">Reference proteome</keyword>
<dbReference type="GO" id="GO:0003700">
    <property type="term" value="F:DNA-binding transcription factor activity"/>
    <property type="evidence" value="ECO:0007669"/>
    <property type="project" value="InterPro"/>
</dbReference>
<evidence type="ECO:0000313" key="5">
    <source>
        <dbReference type="EMBL" id="EKX68738.1"/>
    </source>
</evidence>
<dbReference type="SMART" id="SM00347">
    <property type="entry name" value="HTH_MARR"/>
    <property type="match status" value="1"/>
</dbReference>
<proteinExistence type="predicted"/>
<dbReference type="EMBL" id="AEJC01000058">
    <property type="protein sequence ID" value="EKX68738.1"/>
    <property type="molecule type" value="Genomic_DNA"/>
</dbReference>
<evidence type="ECO:0000259" key="4">
    <source>
        <dbReference type="PROSITE" id="PS50995"/>
    </source>
</evidence>
<evidence type="ECO:0000256" key="2">
    <source>
        <dbReference type="ARBA" id="ARBA00023125"/>
    </source>
</evidence>
<name>L1L7X9_9ACTN</name>
<dbReference type="GO" id="GO:0006950">
    <property type="term" value="P:response to stress"/>
    <property type="evidence" value="ECO:0007669"/>
    <property type="project" value="TreeGrafter"/>
</dbReference>
<dbReference type="PRINTS" id="PR00598">
    <property type="entry name" value="HTHMARR"/>
</dbReference>